<evidence type="ECO:0000256" key="2">
    <source>
        <dbReference type="ARBA" id="ARBA00022801"/>
    </source>
</evidence>
<organism evidence="4">
    <name type="scientific">Arion vulgaris</name>
    <dbReference type="NCBI Taxonomy" id="1028688"/>
    <lineage>
        <taxon>Eukaryota</taxon>
        <taxon>Metazoa</taxon>
        <taxon>Spiralia</taxon>
        <taxon>Lophotrochozoa</taxon>
        <taxon>Mollusca</taxon>
        <taxon>Gastropoda</taxon>
        <taxon>Heterobranchia</taxon>
        <taxon>Euthyneura</taxon>
        <taxon>Panpulmonata</taxon>
        <taxon>Eupulmonata</taxon>
        <taxon>Stylommatophora</taxon>
        <taxon>Helicina</taxon>
        <taxon>Arionoidea</taxon>
        <taxon>Arionidae</taxon>
        <taxon>Arion</taxon>
    </lineage>
</organism>
<dbReference type="PANTHER" id="PTHR23240:SF8">
    <property type="entry name" value="PROTEIN ARTEMIS"/>
    <property type="match status" value="1"/>
</dbReference>
<dbReference type="Gene3D" id="3.60.15.10">
    <property type="entry name" value="Ribonuclease Z/Hydroxyacylglutathione hydrolase-like"/>
    <property type="match status" value="1"/>
</dbReference>
<evidence type="ECO:0000256" key="1">
    <source>
        <dbReference type="ARBA" id="ARBA00022722"/>
    </source>
</evidence>
<keyword evidence="3" id="KW-0269">Exonuclease</keyword>
<dbReference type="GO" id="GO:0036297">
    <property type="term" value="P:interstrand cross-link repair"/>
    <property type="evidence" value="ECO:0007669"/>
    <property type="project" value="TreeGrafter"/>
</dbReference>
<evidence type="ECO:0000256" key="3">
    <source>
        <dbReference type="ARBA" id="ARBA00022839"/>
    </source>
</evidence>
<dbReference type="EMBL" id="HACG01008166">
    <property type="protein sequence ID" value="CEK55031.1"/>
    <property type="molecule type" value="Transcribed_RNA"/>
</dbReference>
<proteinExistence type="predicted"/>
<dbReference type="SUPFAM" id="SSF56281">
    <property type="entry name" value="Metallo-hydrolase/oxidoreductase"/>
    <property type="match status" value="1"/>
</dbReference>
<protein>
    <recommendedName>
        <fullName evidence="5">Metallo-beta-lactamase domain-containing protein</fullName>
    </recommendedName>
</protein>
<dbReference type="GO" id="GO:0035312">
    <property type="term" value="F:5'-3' DNA exonuclease activity"/>
    <property type="evidence" value="ECO:0007669"/>
    <property type="project" value="TreeGrafter"/>
</dbReference>
<dbReference type="GO" id="GO:0006303">
    <property type="term" value="P:double-strand break repair via nonhomologous end joining"/>
    <property type="evidence" value="ECO:0007669"/>
    <property type="project" value="TreeGrafter"/>
</dbReference>
<dbReference type="InterPro" id="IPR036866">
    <property type="entry name" value="RibonucZ/Hydroxyglut_hydro"/>
</dbReference>
<dbReference type="AlphaFoldDB" id="A0A0B6YGX2"/>
<keyword evidence="2" id="KW-0378">Hydrolase</keyword>
<accession>A0A0B6YGX2</accession>
<gene>
    <name evidence="4" type="primary">ORF24199</name>
</gene>
<evidence type="ECO:0008006" key="5">
    <source>
        <dbReference type="Google" id="ProtNLM"/>
    </source>
</evidence>
<feature type="non-terminal residue" evidence="4">
    <location>
        <position position="1"/>
    </location>
</feature>
<sequence length="82" mass="9210">NSVSTSEYFVNVTSISAGHCPGSVMFLFEGHEGTCLYTGDFRWEINHSAGISAFKQDNREKKEIKSLYVDTTFCIPEAYHIP</sequence>
<keyword evidence="1" id="KW-0540">Nuclease</keyword>
<feature type="non-terminal residue" evidence="4">
    <location>
        <position position="82"/>
    </location>
</feature>
<evidence type="ECO:0000313" key="4">
    <source>
        <dbReference type="EMBL" id="CEK55031.1"/>
    </source>
</evidence>
<dbReference type="PANTHER" id="PTHR23240">
    <property type="entry name" value="DNA CROSS-LINK REPAIR PROTEIN PSO2/SNM1-RELATED"/>
    <property type="match status" value="1"/>
</dbReference>
<dbReference type="GO" id="GO:0000723">
    <property type="term" value="P:telomere maintenance"/>
    <property type="evidence" value="ECO:0007669"/>
    <property type="project" value="TreeGrafter"/>
</dbReference>
<dbReference type="GO" id="GO:0003684">
    <property type="term" value="F:damaged DNA binding"/>
    <property type="evidence" value="ECO:0007669"/>
    <property type="project" value="TreeGrafter"/>
</dbReference>
<name>A0A0B6YGX2_9EUPU</name>
<reference evidence="4" key="1">
    <citation type="submission" date="2014-12" db="EMBL/GenBank/DDBJ databases">
        <title>Insight into the proteome of Arion vulgaris.</title>
        <authorList>
            <person name="Aradska J."/>
            <person name="Bulat T."/>
            <person name="Smidak R."/>
            <person name="Sarate P."/>
            <person name="Gangsoo J."/>
            <person name="Sialana F."/>
            <person name="Bilban M."/>
            <person name="Lubec G."/>
        </authorList>
    </citation>
    <scope>NUCLEOTIDE SEQUENCE</scope>
    <source>
        <tissue evidence="4">Skin</tissue>
    </source>
</reference>